<feature type="transmembrane region" description="Helical" evidence="2">
    <location>
        <begin position="787"/>
        <end position="804"/>
    </location>
</feature>
<name>A8PLQ5_9COXI</name>
<reference evidence="3" key="1">
    <citation type="submission" date="2006-04" db="EMBL/GenBank/DDBJ databases">
        <authorList>
            <person name="Seshadri R."/>
            <person name="Federici B.A."/>
        </authorList>
    </citation>
    <scope>NUCLEOTIDE SEQUENCE [LARGE SCALE GENOMIC DNA]</scope>
</reference>
<dbReference type="RefSeq" id="WP_006035435.1">
    <property type="nucleotide sequence ID" value="NZ_AAQJ02000001.1"/>
</dbReference>
<dbReference type="AlphaFoldDB" id="A8PLQ5"/>
<gene>
    <name evidence="3" type="ORF">RICGR_0502</name>
</gene>
<keyword evidence="2" id="KW-0812">Transmembrane</keyword>
<keyword evidence="1" id="KW-0175">Coiled coil</keyword>
<dbReference type="STRING" id="59196.RICGR_0502"/>
<dbReference type="EMBL" id="AAQJ02000001">
    <property type="protein sequence ID" value="EDP46457.1"/>
    <property type="molecule type" value="Genomic_DNA"/>
</dbReference>
<reference evidence="3" key="2">
    <citation type="submission" date="2007-10" db="EMBL/GenBank/DDBJ databases">
        <authorList>
            <person name="Myers G.S."/>
        </authorList>
    </citation>
    <scope>NUCLEOTIDE SEQUENCE [LARGE SCALE GENOMIC DNA]</scope>
</reference>
<evidence type="ECO:0008006" key="5">
    <source>
        <dbReference type="Google" id="ProtNLM"/>
    </source>
</evidence>
<feature type="transmembrane region" description="Helical" evidence="2">
    <location>
        <begin position="713"/>
        <end position="733"/>
    </location>
</feature>
<accession>A8PLQ5</accession>
<feature type="transmembrane region" description="Helical" evidence="2">
    <location>
        <begin position="816"/>
        <end position="838"/>
    </location>
</feature>
<protein>
    <recommendedName>
        <fullName evidence="5">Ankyrin repeat protein</fullName>
    </recommendedName>
</protein>
<feature type="coiled-coil region" evidence="1">
    <location>
        <begin position="967"/>
        <end position="1001"/>
    </location>
</feature>
<dbReference type="InterPro" id="IPR036770">
    <property type="entry name" value="Ankyrin_rpt-contain_sf"/>
</dbReference>
<keyword evidence="4" id="KW-1185">Reference proteome</keyword>
<keyword evidence="2" id="KW-0472">Membrane</keyword>
<feature type="coiled-coil region" evidence="1">
    <location>
        <begin position="907"/>
        <end position="934"/>
    </location>
</feature>
<feature type="transmembrane region" description="Helical" evidence="2">
    <location>
        <begin position="844"/>
        <end position="864"/>
    </location>
</feature>
<proteinExistence type="predicted"/>
<evidence type="ECO:0000313" key="4">
    <source>
        <dbReference type="Proteomes" id="UP000054075"/>
    </source>
</evidence>
<evidence type="ECO:0000256" key="2">
    <source>
        <dbReference type="SAM" id="Phobius"/>
    </source>
</evidence>
<organism evidence="3 4">
    <name type="scientific">Rickettsiella grylli</name>
    <dbReference type="NCBI Taxonomy" id="59196"/>
    <lineage>
        <taxon>Bacteria</taxon>
        <taxon>Pseudomonadati</taxon>
        <taxon>Pseudomonadota</taxon>
        <taxon>Gammaproteobacteria</taxon>
        <taxon>Legionellales</taxon>
        <taxon>Coxiellaceae</taxon>
        <taxon>Rickettsiella</taxon>
    </lineage>
</organism>
<evidence type="ECO:0000256" key="1">
    <source>
        <dbReference type="SAM" id="Coils"/>
    </source>
</evidence>
<sequence length="1102" mass="127093">MPAIKIKKTHENVLDNNLRHVLQTESSQWAHYFFSTDTMRNVLDSLNNQIRDKNFFTEDYGMNTFLDFLKAYIKLKLTSSATSDSAILKKINIILEQFKTRIFYQRVFNKPHINMMVHFLDVLQLLFHSKHRYLFKKTIPTLSFNATDLKRIAITVVKKKNDTVDEFIIRYLDILKLSFDVTSFLNDYQQANEGITSIAKIIFLDQETSIPLLVTKFFSALAYEFTLLDYYQLELKNKNISMCQTDVLDATIDIQSYFLDQSDQRDDVSLPLLKYYFFKYFIKNIKLSPLLKNNYSHRLSTYSNENFNPLPYRDECPSFSNHRFIIKHSGLEKAKLEIVCQAKACADRNHNEWLKKIKKSQRLPTSDYTLHIFSDARSFSRDIYRYVDFGPFSTGFFTGIFRNKTQAIGNAYVQYRSDPTSWWQVLAHEYAHHLNFRAFGHIPRNFDEGLSYRLILDPCFNESFQDWLNKNYRFMSLALLSNQSFIGYNPSSLLMTYFVDTHHPGFAKLLNLYPNEAAMIQSQLTQLIQEDTGFLQWLDTYRTRCAHHPFKALGQGDNYCPSLIAPSSTQNGFIEKTSIAPQMTTVRNHSTGNFIQKKPSPETMAYDLILAIYNRDLLKFRALLPKADVNYRDRYNGNTPLHYLYFYANCDTRYLNAILKYNPVMINNHAGLLPDALAERNCNSTQLQRIRTLFARYTPSNKTALIPYPEQPIAITVSIPLSALISGGISAGYKEIIERYQDDYPSLPYLIFYGLKPASLALGSAAMNVFVAGPVESMGLEETGLSFIYYLSMNYFGLIIAQLGEKTAKKMKSQLGSFLITILCYTFFLNPGLLTALFSEGLSSQNFAGLVMPLLSMLSSGIVFKTGEWGVQKGIKHCFPHSERGYEIRHQDPFSLSTLLADYSKNSSDDEVTLNQLKKDLEQLTNKIKKRINHHVYQLNFEGDLESAIQNILALLERSQTRGATNQNAYRNIFKALEEDLKKIQSNLARLSQKKSRRKKKSHPLWKEVSELLTRLREIRPLPWNYASDRNEAGEPVVQEASINSPFIPSSSNENRFTQPPALLGRMHASLFIRPKTDSSLSNDKEQQEKKCLVNEKGHRFC</sequence>
<dbReference type="Proteomes" id="UP000054075">
    <property type="component" value="Unassembled WGS sequence"/>
</dbReference>
<comment type="caution">
    <text evidence="3">The sequence shown here is derived from an EMBL/GenBank/DDBJ whole genome shotgun (WGS) entry which is preliminary data.</text>
</comment>
<dbReference type="Gene3D" id="1.25.40.20">
    <property type="entry name" value="Ankyrin repeat-containing domain"/>
    <property type="match status" value="1"/>
</dbReference>
<feature type="transmembrane region" description="Helical" evidence="2">
    <location>
        <begin position="754"/>
        <end position="775"/>
    </location>
</feature>
<evidence type="ECO:0000313" key="3">
    <source>
        <dbReference type="EMBL" id="EDP46457.1"/>
    </source>
</evidence>
<keyword evidence="2" id="KW-1133">Transmembrane helix</keyword>